<feature type="compositionally biased region" description="Basic and acidic residues" evidence="1">
    <location>
        <begin position="234"/>
        <end position="244"/>
    </location>
</feature>
<feature type="compositionally biased region" description="Low complexity" evidence="1">
    <location>
        <begin position="36"/>
        <end position="51"/>
    </location>
</feature>
<accession>X6MRM5</accession>
<feature type="region of interest" description="Disordered" evidence="1">
    <location>
        <begin position="1"/>
        <end position="68"/>
    </location>
</feature>
<keyword evidence="2" id="KW-0812">Transmembrane</keyword>
<feature type="compositionally biased region" description="Polar residues" evidence="1">
    <location>
        <begin position="52"/>
        <end position="68"/>
    </location>
</feature>
<evidence type="ECO:0000313" key="4">
    <source>
        <dbReference type="Proteomes" id="UP000023152"/>
    </source>
</evidence>
<evidence type="ECO:0000256" key="1">
    <source>
        <dbReference type="SAM" id="MobiDB-lite"/>
    </source>
</evidence>
<feature type="non-terminal residue" evidence="3">
    <location>
        <position position="1"/>
    </location>
</feature>
<organism evidence="3 4">
    <name type="scientific">Reticulomyxa filosa</name>
    <dbReference type="NCBI Taxonomy" id="46433"/>
    <lineage>
        <taxon>Eukaryota</taxon>
        <taxon>Sar</taxon>
        <taxon>Rhizaria</taxon>
        <taxon>Retaria</taxon>
        <taxon>Foraminifera</taxon>
        <taxon>Monothalamids</taxon>
        <taxon>Reticulomyxidae</taxon>
        <taxon>Reticulomyxa</taxon>
    </lineage>
</organism>
<feature type="region of interest" description="Disordered" evidence="1">
    <location>
        <begin position="234"/>
        <end position="292"/>
    </location>
</feature>
<comment type="caution">
    <text evidence="3">The sequence shown here is derived from an EMBL/GenBank/DDBJ whole genome shotgun (WGS) entry which is preliminary data.</text>
</comment>
<evidence type="ECO:0000256" key="2">
    <source>
        <dbReference type="SAM" id="Phobius"/>
    </source>
</evidence>
<feature type="compositionally biased region" description="Polar residues" evidence="1">
    <location>
        <begin position="13"/>
        <end position="28"/>
    </location>
</feature>
<keyword evidence="2" id="KW-0472">Membrane</keyword>
<evidence type="ECO:0000313" key="3">
    <source>
        <dbReference type="EMBL" id="ETO16311.1"/>
    </source>
</evidence>
<gene>
    <name evidence="3" type="ORF">RFI_21040</name>
</gene>
<dbReference type="Proteomes" id="UP000023152">
    <property type="component" value="Unassembled WGS sequence"/>
</dbReference>
<dbReference type="EMBL" id="ASPP01018386">
    <property type="protein sequence ID" value="ETO16311.1"/>
    <property type="molecule type" value="Genomic_DNA"/>
</dbReference>
<keyword evidence="2" id="KW-1133">Transmembrane helix</keyword>
<sequence>DIPTAAPTPLPTNFPSLGPTTVRPSTHPTKFPTIRPTASPATIASITASPSQHPTRQPIATHSPTPDTTSQPTFVLFCFVFDLVWVYVVSSLLFFFFFFFPPLFLKRKSQLILINIKKLIVVHFDAKRDKKCFKVKKFIFFLFANTQKETFVEIVVIPIVLFVVILITGGLLFCVVTEKRMEAAKRKQMLQNNVQDNQRISIGNALSITPGAEDVEALDAERYNRLTLVETRRATTDESRKQDNMVRLSSNASDVTETPRLSDVDSKPTVEGERDHAISVDVIDEGRKATGE</sequence>
<protein>
    <submittedName>
        <fullName evidence="3">LPXTG-motif cell wall anchor domain protein</fullName>
    </submittedName>
</protein>
<proteinExistence type="predicted"/>
<feature type="compositionally biased region" description="Pro residues" evidence="1">
    <location>
        <begin position="1"/>
        <end position="12"/>
    </location>
</feature>
<keyword evidence="4" id="KW-1185">Reference proteome</keyword>
<feature type="transmembrane region" description="Helical" evidence="2">
    <location>
        <begin position="74"/>
        <end position="100"/>
    </location>
</feature>
<reference evidence="3 4" key="1">
    <citation type="journal article" date="2013" name="Curr. Biol.">
        <title>The Genome of the Foraminiferan Reticulomyxa filosa.</title>
        <authorList>
            <person name="Glockner G."/>
            <person name="Hulsmann N."/>
            <person name="Schleicher M."/>
            <person name="Noegel A.A."/>
            <person name="Eichinger L."/>
            <person name="Gallinger C."/>
            <person name="Pawlowski J."/>
            <person name="Sierra R."/>
            <person name="Euteneuer U."/>
            <person name="Pillet L."/>
            <person name="Moustafa A."/>
            <person name="Platzer M."/>
            <person name="Groth M."/>
            <person name="Szafranski K."/>
            <person name="Schliwa M."/>
        </authorList>
    </citation>
    <scope>NUCLEOTIDE SEQUENCE [LARGE SCALE GENOMIC DNA]</scope>
</reference>
<feature type="compositionally biased region" description="Basic and acidic residues" evidence="1">
    <location>
        <begin position="260"/>
        <end position="292"/>
    </location>
</feature>
<dbReference type="AlphaFoldDB" id="X6MRM5"/>
<name>X6MRM5_RETFI</name>
<feature type="compositionally biased region" description="Polar residues" evidence="1">
    <location>
        <begin position="247"/>
        <end position="256"/>
    </location>
</feature>
<feature type="transmembrane region" description="Helical" evidence="2">
    <location>
        <begin position="154"/>
        <end position="177"/>
    </location>
</feature>